<accession>A0A8X7BZ28</accession>
<evidence type="ECO:0000313" key="2">
    <source>
        <dbReference type="EMBL" id="GFY48303.1"/>
    </source>
</evidence>
<name>A0A8X7BZ28_9ARAC</name>
<dbReference type="EMBL" id="BMAV01006375">
    <property type="protein sequence ID" value="GFY48303.1"/>
    <property type="molecule type" value="Genomic_DNA"/>
</dbReference>
<evidence type="ECO:0000313" key="3">
    <source>
        <dbReference type="Proteomes" id="UP000886998"/>
    </source>
</evidence>
<organism evidence="2 3">
    <name type="scientific">Trichonephila inaurata madagascariensis</name>
    <dbReference type="NCBI Taxonomy" id="2747483"/>
    <lineage>
        <taxon>Eukaryota</taxon>
        <taxon>Metazoa</taxon>
        <taxon>Ecdysozoa</taxon>
        <taxon>Arthropoda</taxon>
        <taxon>Chelicerata</taxon>
        <taxon>Arachnida</taxon>
        <taxon>Araneae</taxon>
        <taxon>Araneomorphae</taxon>
        <taxon>Entelegynae</taxon>
        <taxon>Araneoidea</taxon>
        <taxon>Nephilidae</taxon>
        <taxon>Trichonephila</taxon>
        <taxon>Trichonephila inaurata</taxon>
    </lineage>
</organism>
<dbReference type="AlphaFoldDB" id="A0A8X7BZ28"/>
<sequence length="233" mass="26099">MDLNFDTLLDMEPRTPTRPSTPTPTKICSQLQQLAKEVDQYSTFVSGQQFTIDALKASGIYAPDNPYVKELLNRLYEFTDLHHQAISEYSSLSPCIIDGYPHHDFPASTPIIMISDTQDNSNDFIMETKNSHPTKRKEKSDGFTTPPSRKISKFNDIQPNFQIDLANKFNTLSQETAENNLTTDSASTTIPNTIKAPLPKANTLNAPTLNQNTLNAPTPYYLLCTTTNYVKSN</sequence>
<feature type="region of interest" description="Disordered" evidence="1">
    <location>
        <begin position="128"/>
        <end position="147"/>
    </location>
</feature>
<dbReference type="Proteomes" id="UP000886998">
    <property type="component" value="Unassembled WGS sequence"/>
</dbReference>
<evidence type="ECO:0000256" key="1">
    <source>
        <dbReference type="SAM" id="MobiDB-lite"/>
    </source>
</evidence>
<reference evidence="2" key="1">
    <citation type="submission" date="2020-08" db="EMBL/GenBank/DDBJ databases">
        <title>Multicomponent nature underlies the extraordinary mechanical properties of spider dragline silk.</title>
        <authorList>
            <person name="Kono N."/>
            <person name="Nakamura H."/>
            <person name="Mori M."/>
            <person name="Yoshida Y."/>
            <person name="Ohtoshi R."/>
            <person name="Malay A.D."/>
            <person name="Moran D.A.P."/>
            <person name="Tomita M."/>
            <person name="Numata K."/>
            <person name="Arakawa K."/>
        </authorList>
    </citation>
    <scope>NUCLEOTIDE SEQUENCE</scope>
</reference>
<keyword evidence="3" id="KW-1185">Reference proteome</keyword>
<comment type="caution">
    <text evidence="2">The sequence shown here is derived from an EMBL/GenBank/DDBJ whole genome shotgun (WGS) entry which is preliminary data.</text>
</comment>
<proteinExistence type="predicted"/>
<gene>
    <name evidence="2" type="ORF">TNIN_475401</name>
</gene>
<feature type="region of interest" description="Disordered" evidence="1">
    <location>
        <begin position="1"/>
        <end position="25"/>
    </location>
</feature>
<protein>
    <submittedName>
        <fullName evidence="2">Uncharacterized protein</fullName>
    </submittedName>
</protein>